<gene>
    <name evidence="1" type="ORF">SDC9_199169</name>
</gene>
<name>A0A645IJQ4_9ZZZZ</name>
<dbReference type="EMBL" id="VSSQ01116719">
    <property type="protein sequence ID" value="MPN51521.1"/>
    <property type="molecule type" value="Genomic_DNA"/>
</dbReference>
<organism evidence="1">
    <name type="scientific">bioreactor metagenome</name>
    <dbReference type="NCBI Taxonomy" id="1076179"/>
    <lineage>
        <taxon>unclassified sequences</taxon>
        <taxon>metagenomes</taxon>
        <taxon>ecological metagenomes</taxon>
    </lineage>
</organism>
<protein>
    <submittedName>
        <fullName evidence="1">Uncharacterized protein</fullName>
    </submittedName>
</protein>
<sequence>MLGFPLPEQIADQLAPGQLLRFDQSGDESAQAFLIGIPVGALDRLVKLSRQT</sequence>
<proteinExistence type="predicted"/>
<accession>A0A645IJQ4</accession>
<dbReference type="AlphaFoldDB" id="A0A645IJQ4"/>
<reference evidence="1" key="1">
    <citation type="submission" date="2019-08" db="EMBL/GenBank/DDBJ databases">
        <authorList>
            <person name="Kucharzyk K."/>
            <person name="Murdoch R.W."/>
            <person name="Higgins S."/>
            <person name="Loffler F."/>
        </authorList>
    </citation>
    <scope>NUCLEOTIDE SEQUENCE</scope>
</reference>
<evidence type="ECO:0000313" key="1">
    <source>
        <dbReference type="EMBL" id="MPN51521.1"/>
    </source>
</evidence>
<comment type="caution">
    <text evidence="1">The sequence shown here is derived from an EMBL/GenBank/DDBJ whole genome shotgun (WGS) entry which is preliminary data.</text>
</comment>